<dbReference type="AlphaFoldDB" id="A0A268NXK5"/>
<dbReference type="InterPro" id="IPR029464">
    <property type="entry name" value="HSDR_N"/>
</dbReference>
<dbReference type="EMBL" id="NPCC01000028">
    <property type="protein sequence ID" value="PAE87800.1"/>
    <property type="molecule type" value="Genomic_DNA"/>
</dbReference>
<evidence type="ECO:0000313" key="2">
    <source>
        <dbReference type="EMBL" id="PAE87800.1"/>
    </source>
</evidence>
<dbReference type="Gene3D" id="3.40.1350.10">
    <property type="match status" value="1"/>
</dbReference>
<dbReference type="InterPro" id="IPR011856">
    <property type="entry name" value="tRNA_endonuc-like_dom_sf"/>
</dbReference>
<reference evidence="2 3" key="1">
    <citation type="submission" date="2017-07" db="EMBL/GenBank/DDBJ databases">
        <title>Isolation and whole genome analysis of endospore-forming bacteria from heroin.</title>
        <authorList>
            <person name="Kalinowski J."/>
            <person name="Ahrens B."/>
            <person name="Al-Dilaimi A."/>
            <person name="Winkler A."/>
            <person name="Wibberg D."/>
            <person name="Schleenbecker U."/>
            <person name="Ruckert C."/>
            <person name="Wolfel R."/>
            <person name="Grass G."/>
        </authorList>
    </citation>
    <scope>NUCLEOTIDE SEQUENCE [LARGE SCALE GENOMIC DNA]</scope>
    <source>
        <strain evidence="2 3">7539</strain>
    </source>
</reference>
<dbReference type="Pfam" id="PF13588">
    <property type="entry name" value="HSDR_N_2"/>
    <property type="match status" value="1"/>
</dbReference>
<proteinExistence type="predicted"/>
<protein>
    <recommendedName>
        <fullName evidence="1">Type I restriction enzyme R protein N-terminal domain-containing protein</fullName>
    </recommendedName>
</protein>
<gene>
    <name evidence="2" type="ORF">CHH72_16340</name>
</gene>
<evidence type="ECO:0000313" key="3">
    <source>
        <dbReference type="Proteomes" id="UP000216207"/>
    </source>
</evidence>
<organism evidence="2 3">
    <name type="scientific">Shouchella clausii</name>
    <name type="common">Alkalihalobacillus clausii</name>
    <dbReference type="NCBI Taxonomy" id="79880"/>
    <lineage>
        <taxon>Bacteria</taxon>
        <taxon>Bacillati</taxon>
        <taxon>Bacillota</taxon>
        <taxon>Bacilli</taxon>
        <taxon>Bacillales</taxon>
        <taxon>Bacillaceae</taxon>
        <taxon>Shouchella</taxon>
    </lineage>
</organism>
<dbReference type="GO" id="GO:0003676">
    <property type="term" value="F:nucleic acid binding"/>
    <property type="evidence" value="ECO:0007669"/>
    <property type="project" value="InterPro"/>
</dbReference>
<dbReference type="Proteomes" id="UP000216207">
    <property type="component" value="Unassembled WGS sequence"/>
</dbReference>
<feature type="domain" description="Type I restriction enzyme R protein N-terminal" evidence="1">
    <location>
        <begin position="35"/>
        <end position="136"/>
    </location>
</feature>
<dbReference type="RefSeq" id="WP_095326947.1">
    <property type="nucleotide sequence ID" value="NZ_NPCC01000028.1"/>
</dbReference>
<sequence>MIFGPEFEKNISLDEYYIDPLRLNSRGKSIYKNTPEEFVRLKMINYLHKEARVPLKNIEKEVRLKNGGRPDIVVYDSRHKNKKPLLVIECKRDNTPLNYEVRRQAENYCKELGCANFVICNREEFIRYRIVKNKSKRRGGKFTFSTLSKNERPIKNIKRKMVKPFPEDELELYEHLEENGHLSPRSSDDVAFLASILYKSLFDEENHFMFSDLEGVGIEDNEIVEEIKARNRSSGYWCSINRIVYVKDDCLGLVTLGFSIQAGSNDKTYLIVFMENPETQYKNNILQLNLDRFTEYNADLKCFEVYHDGSRGGRNKRTLESIKTYFHDSLFTEKGLLIGYIPEIFGPIYPVKKLDKFYLNLIHYCILRRRFDIGEV</sequence>
<name>A0A268NXK5_SHOCL</name>
<evidence type="ECO:0000259" key="1">
    <source>
        <dbReference type="Pfam" id="PF13588"/>
    </source>
</evidence>
<accession>A0A268NXK5</accession>
<comment type="caution">
    <text evidence="2">The sequence shown here is derived from an EMBL/GenBank/DDBJ whole genome shotgun (WGS) entry which is preliminary data.</text>
</comment>